<gene>
    <name evidence="2" type="ORF">G6M90_00g054970</name>
</gene>
<evidence type="ECO:0000313" key="2">
    <source>
        <dbReference type="EMBL" id="QLI69761.1"/>
    </source>
</evidence>
<dbReference type="RefSeq" id="XP_014540908.1">
    <property type="nucleotide sequence ID" value="XM_014685422.1"/>
</dbReference>
<feature type="compositionally biased region" description="Basic and acidic residues" evidence="1">
    <location>
        <begin position="22"/>
        <end position="36"/>
    </location>
</feature>
<reference evidence="2 3" key="1">
    <citation type="submission" date="2020-07" db="EMBL/GenBank/DDBJ databases">
        <title>Telomere length de novo assembly of all 7 chromosomes of the fungus, Metarhizium brunneum, using a novel assembly pipeline.</title>
        <authorList>
            <person name="Saud z."/>
            <person name="Kortsinoglou A."/>
            <person name="Kouvelis V.N."/>
            <person name="Butt T.M."/>
        </authorList>
    </citation>
    <scope>NUCLEOTIDE SEQUENCE [LARGE SCALE GENOMIC DNA]</scope>
    <source>
        <strain evidence="2 3">4556</strain>
    </source>
</reference>
<dbReference type="Proteomes" id="UP000510686">
    <property type="component" value="Chromosome 3"/>
</dbReference>
<sequence length="170" mass="18948">MEQCVPNAQDAIQTGHYVPSAERGESDSRDIPTRDIMDPLWATDKAATGNDPIWDTDNDIDLEADAEVQIREEIEEITSSGMMRMDIPPKATAFERLEHLGRAIPSERDSEGRAIDTAAQPEQFITLDGNPEPLIANRRGDKFEDTFTPDFSPKDLPVSLPLGERRTRGI</sequence>
<accession>A0A7D5YUZ0</accession>
<protein>
    <submittedName>
        <fullName evidence="2">Uncharacterized protein</fullName>
    </submittedName>
</protein>
<evidence type="ECO:0000256" key="1">
    <source>
        <dbReference type="SAM" id="MobiDB-lite"/>
    </source>
</evidence>
<dbReference type="EMBL" id="CP058934">
    <property type="protein sequence ID" value="QLI69761.1"/>
    <property type="molecule type" value="Genomic_DNA"/>
</dbReference>
<keyword evidence="3" id="KW-1185">Reference proteome</keyword>
<evidence type="ECO:0000313" key="3">
    <source>
        <dbReference type="Proteomes" id="UP000510686"/>
    </source>
</evidence>
<dbReference type="AlphaFoldDB" id="A0A7D5YUZ0"/>
<name>A0A7D5YUZ0_9HYPO</name>
<dbReference type="GeneID" id="26246214"/>
<dbReference type="OrthoDB" id="4939608at2759"/>
<feature type="region of interest" description="Disordered" evidence="1">
    <location>
        <begin position="1"/>
        <end position="36"/>
    </location>
</feature>
<dbReference type="KEGG" id="mbrn:26246214"/>
<organism evidence="2 3">
    <name type="scientific">Metarhizium brunneum</name>
    <dbReference type="NCBI Taxonomy" id="500148"/>
    <lineage>
        <taxon>Eukaryota</taxon>
        <taxon>Fungi</taxon>
        <taxon>Dikarya</taxon>
        <taxon>Ascomycota</taxon>
        <taxon>Pezizomycotina</taxon>
        <taxon>Sordariomycetes</taxon>
        <taxon>Hypocreomycetidae</taxon>
        <taxon>Hypocreales</taxon>
        <taxon>Clavicipitaceae</taxon>
        <taxon>Metarhizium</taxon>
    </lineage>
</organism>
<feature type="region of interest" description="Disordered" evidence="1">
    <location>
        <begin position="142"/>
        <end position="170"/>
    </location>
</feature>
<feature type="region of interest" description="Disordered" evidence="1">
    <location>
        <begin position="118"/>
        <end position="137"/>
    </location>
</feature>
<proteinExistence type="predicted"/>